<dbReference type="NCBIfam" id="NF009150">
    <property type="entry name" value="PRK12497.1-3"/>
    <property type="match status" value="1"/>
</dbReference>
<dbReference type="EMBL" id="AP011795">
    <property type="protein sequence ID" value="BAL58178.1"/>
    <property type="molecule type" value="Genomic_DNA"/>
</dbReference>
<evidence type="ECO:0000313" key="3">
    <source>
        <dbReference type="EMBL" id="BAL56216.1"/>
    </source>
</evidence>
<dbReference type="Gene3D" id="3.40.1350.10">
    <property type="match status" value="1"/>
</dbReference>
<dbReference type="SUPFAM" id="SSF52980">
    <property type="entry name" value="Restriction endonuclease-like"/>
    <property type="match status" value="1"/>
</dbReference>
<gene>
    <name evidence="3" type="ORF">HGMM_F35B12C30</name>
    <name evidence="4" type="ORF">HGMM_F54G04C19</name>
</gene>
<evidence type="ECO:0000256" key="1">
    <source>
        <dbReference type="ARBA" id="ARBA00006738"/>
    </source>
</evidence>
<organism evidence="4">
    <name type="scientific">uncultured Acetothermia bacterium</name>
    <dbReference type="NCBI Taxonomy" id="236499"/>
    <lineage>
        <taxon>Bacteria</taxon>
        <taxon>Candidatus Bipolaricaulota</taxon>
        <taxon>environmental samples</taxon>
    </lineage>
</organism>
<dbReference type="InterPro" id="IPR011856">
    <property type="entry name" value="tRNA_endonuc-like_dom_sf"/>
</dbReference>
<reference evidence="4" key="2">
    <citation type="journal article" date="2012" name="PLoS ONE">
        <title>A Deeply Branching Thermophilic Bacterium with an Ancient Acetyl-CoA Pathway Dominates a Subsurface Ecosystem.</title>
        <authorList>
            <person name="Takami H."/>
            <person name="Noguchi H."/>
            <person name="Takaki Y."/>
            <person name="Uchiyama I."/>
            <person name="Toyoda A."/>
            <person name="Nishi S."/>
            <person name="Chee G.-J."/>
            <person name="Arai W."/>
            <person name="Nunoura T."/>
            <person name="Itoh T."/>
            <person name="Hattori M."/>
            <person name="Takai K."/>
        </authorList>
    </citation>
    <scope>NUCLEOTIDE SEQUENCE</scope>
</reference>
<dbReference type="GO" id="GO:0003676">
    <property type="term" value="F:nucleic acid binding"/>
    <property type="evidence" value="ECO:0007669"/>
    <property type="project" value="InterPro"/>
</dbReference>
<dbReference type="AlphaFoldDB" id="H5SPU2"/>
<proteinExistence type="inferred from homology"/>
<dbReference type="InterPro" id="IPR003509">
    <property type="entry name" value="UPF0102_YraN-like"/>
</dbReference>
<sequence>MRGEQAERVARDFLRQHGYEIIAERYRWRGGEIDLIARDGNYLVFVEVRSRSKELFGLPEETVNHKKRRKILLTAQHYLARHPTNLDIRFDVVALSGGRLRLYKDAFRSDNEA</sequence>
<reference evidence="4" key="1">
    <citation type="journal article" date="2005" name="Environ. Microbiol.">
        <title>Genetic and functional properties of uncultivated thermophilic crenarchaeotes from a subsurface gold mine as revealed by analysis of genome fragments.</title>
        <authorList>
            <person name="Nunoura T."/>
            <person name="Hirayama H."/>
            <person name="Takami H."/>
            <person name="Oida H."/>
            <person name="Nishi S."/>
            <person name="Shimamura S."/>
            <person name="Suzuki Y."/>
            <person name="Inagaki F."/>
            <person name="Takai K."/>
            <person name="Nealson K.H."/>
            <person name="Horikoshi K."/>
        </authorList>
    </citation>
    <scope>NUCLEOTIDE SEQUENCE</scope>
</reference>
<dbReference type="HAMAP" id="MF_00048">
    <property type="entry name" value="UPF0102"/>
    <property type="match status" value="1"/>
</dbReference>
<protein>
    <recommendedName>
        <fullName evidence="2">UPF0102 protein HGMM_F35B12C30</fullName>
    </recommendedName>
</protein>
<dbReference type="Pfam" id="PF02021">
    <property type="entry name" value="UPF0102"/>
    <property type="match status" value="1"/>
</dbReference>
<comment type="similarity">
    <text evidence="1 2">Belongs to the UPF0102 family.</text>
</comment>
<dbReference type="PANTHER" id="PTHR34039">
    <property type="entry name" value="UPF0102 PROTEIN YRAN"/>
    <property type="match status" value="1"/>
</dbReference>
<name>H5SPU2_9BACT</name>
<dbReference type="EMBL" id="AP011740">
    <property type="protein sequence ID" value="BAL56216.1"/>
    <property type="molecule type" value="Genomic_DNA"/>
</dbReference>
<accession>H5SPU2</accession>
<dbReference type="CDD" id="cd20736">
    <property type="entry name" value="PoNe_Nuclease"/>
    <property type="match status" value="1"/>
</dbReference>
<evidence type="ECO:0000313" key="4">
    <source>
        <dbReference type="EMBL" id="BAL58178.1"/>
    </source>
</evidence>
<dbReference type="InterPro" id="IPR011335">
    <property type="entry name" value="Restrct_endonuc-II-like"/>
</dbReference>
<evidence type="ECO:0000256" key="2">
    <source>
        <dbReference type="HAMAP-Rule" id="MF_00048"/>
    </source>
</evidence>
<dbReference type="PANTHER" id="PTHR34039:SF1">
    <property type="entry name" value="UPF0102 PROTEIN YRAN"/>
    <property type="match status" value="1"/>
</dbReference>
<dbReference type="NCBIfam" id="TIGR00252">
    <property type="entry name" value="YraN family protein"/>
    <property type="match status" value="1"/>
</dbReference>